<proteinExistence type="predicted"/>
<dbReference type="SUPFAM" id="SSF56529">
    <property type="entry name" value="FAH"/>
    <property type="match status" value="1"/>
</dbReference>
<organism evidence="1 2">
    <name type="scientific">Polaromonas eurypsychrophila</name>
    <dbReference type="NCBI Taxonomy" id="1614635"/>
    <lineage>
        <taxon>Bacteria</taxon>
        <taxon>Pseudomonadati</taxon>
        <taxon>Pseudomonadota</taxon>
        <taxon>Betaproteobacteria</taxon>
        <taxon>Burkholderiales</taxon>
        <taxon>Comamonadaceae</taxon>
        <taxon>Polaromonas</taxon>
    </lineage>
</organism>
<dbReference type="GO" id="GO:0005737">
    <property type="term" value="C:cytoplasm"/>
    <property type="evidence" value="ECO:0007669"/>
    <property type="project" value="TreeGrafter"/>
</dbReference>
<comment type="caution">
    <text evidence="1">The sequence shown here is derived from an EMBL/GenBank/DDBJ whole genome shotgun (WGS) entry which is preliminary data.</text>
</comment>
<dbReference type="InterPro" id="IPR036663">
    <property type="entry name" value="Fumarylacetoacetase_C_sf"/>
</dbReference>
<name>A0A916SR79_9BURK</name>
<dbReference type="InterPro" id="IPR050772">
    <property type="entry name" value="Hydratase-Decarb/MhpD_sf"/>
</dbReference>
<dbReference type="PANTHER" id="PTHR30143">
    <property type="entry name" value="ACID HYDRATASE"/>
    <property type="match status" value="1"/>
</dbReference>
<keyword evidence="2" id="KW-1185">Reference proteome</keyword>
<evidence type="ECO:0000313" key="2">
    <source>
        <dbReference type="Proteomes" id="UP000620596"/>
    </source>
</evidence>
<reference evidence="1" key="2">
    <citation type="submission" date="2020-09" db="EMBL/GenBank/DDBJ databases">
        <authorList>
            <person name="Sun Q."/>
            <person name="Zhou Y."/>
        </authorList>
    </citation>
    <scope>NUCLEOTIDE SEQUENCE</scope>
    <source>
        <strain evidence="1">CGMCC 1.15322</strain>
    </source>
</reference>
<dbReference type="Gene3D" id="3.90.850.10">
    <property type="entry name" value="Fumarylacetoacetase-like, C-terminal domain"/>
    <property type="match status" value="1"/>
</dbReference>
<dbReference type="AlphaFoldDB" id="A0A916SR79"/>
<accession>A0A916SR79</accession>
<gene>
    <name evidence="1" type="ORF">GCM10011496_32860</name>
</gene>
<dbReference type="Proteomes" id="UP000620596">
    <property type="component" value="Unassembled WGS sequence"/>
</dbReference>
<dbReference type="PANTHER" id="PTHR30143:SF0">
    <property type="entry name" value="2-KETO-4-PENTENOATE HYDRATASE"/>
    <property type="match status" value="1"/>
</dbReference>
<reference evidence="1" key="1">
    <citation type="journal article" date="2014" name="Int. J. Syst. Evol. Microbiol.">
        <title>Complete genome sequence of Corynebacterium casei LMG S-19264T (=DSM 44701T), isolated from a smear-ripened cheese.</title>
        <authorList>
            <consortium name="US DOE Joint Genome Institute (JGI-PGF)"/>
            <person name="Walter F."/>
            <person name="Albersmeier A."/>
            <person name="Kalinowski J."/>
            <person name="Ruckert C."/>
        </authorList>
    </citation>
    <scope>NUCLEOTIDE SEQUENCE</scope>
    <source>
        <strain evidence="1">CGMCC 1.15322</strain>
    </source>
</reference>
<dbReference type="GO" id="GO:0008684">
    <property type="term" value="F:2-oxopent-4-enoate hydratase activity"/>
    <property type="evidence" value="ECO:0007669"/>
    <property type="project" value="TreeGrafter"/>
</dbReference>
<dbReference type="EMBL" id="BMIG01000014">
    <property type="protein sequence ID" value="GGB09359.1"/>
    <property type="molecule type" value="Genomic_DNA"/>
</dbReference>
<evidence type="ECO:0000313" key="1">
    <source>
        <dbReference type="EMBL" id="GGB09359.1"/>
    </source>
</evidence>
<sequence length="293" mass="30953">MLWTPGGFGYHGYMTISAPLAGLVADISQARLQARPVNWPPNVPADLPAAYAAALAVRSERIAAGEKAAGYKVGFTNRTIWPRYGVYAPIWGTVWQSTLSRVDAGGQNVGVVSLAGLCEPRIEPEIVFGLRAAPVPGCTLTQLVDAIDWIAHGFEIVHTHFSGWKFSAAQAVADEGLHGRLLVGRPVELPRGTAPDLLAQALSGIRLKLYGDGVLKDEGTGANVLDGPLQALLHFVNELRALPGAPLLQAGDVITTGTLTDAWPVLPGQTWHTELEGSGPVAGQLKGLSVRLD</sequence>
<protein>
    <submittedName>
        <fullName evidence="1">2-keto-4-pentenoate hydratase</fullName>
    </submittedName>
</protein>